<dbReference type="InterPro" id="IPR003658">
    <property type="entry name" value="Anti-sigma_ant"/>
</dbReference>
<dbReference type="AlphaFoldDB" id="A0A6L7G6R6"/>
<reference evidence="4 5" key="1">
    <citation type="submission" date="2019-12" db="EMBL/GenBank/DDBJ databases">
        <authorList>
            <person name="Li M."/>
        </authorList>
    </citation>
    <scope>NUCLEOTIDE SEQUENCE [LARGE SCALE GENOMIC DNA]</scope>
    <source>
        <strain evidence="4 5">GBMRC 2024</strain>
    </source>
</reference>
<dbReference type="SUPFAM" id="SSF52091">
    <property type="entry name" value="SpoIIaa-like"/>
    <property type="match status" value="1"/>
</dbReference>
<dbReference type="RefSeq" id="WP_160895333.1">
    <property type="nucleotide sequence ID" value="NZ_WUMU01000017.1"/>
</dbReference>
<evidence type="ECO:0000313" key="4">
    <source>
        <dbReference type="EMBL" id="MXN19208.1"/>
    </source>
</evidence>
<evidence type="ECO:0000256" key="2">
    <source>
        <dbReference type="RuleBase" id="RU003749"/>
    </source>
</evidence>
<evidence type="ECO:0000256" key="1">
    <source>
        <dbReference type="ARBA" id="ARBA00009013"/>
    </source>
</evidence>
<dbReference type="InterPro" id="IPR036513">
    <property type="entry name" value="STAS_dom_sf"/>
</dbReference>
<dbReference type="NCBIfam" id="TIGR00377">
    <property type="entry name" value="ant_ant_sig"/>
    <property type="match status" value="1"/>
</dbReference>
<comment type="caution">
    <text evidence="4">The sequence shown here is derived from an EMBL/GenBank/DDBJ whole genome shotgun (WGS) entry which is preliminary data.</text>
</comment>
<organism evidence="4 5">
    <name type="scientific">Pseudooceanicola albus</name>
    <dbReference type="NCBI Taxonomy" id="2692189"/>
    <lineage>
        <taxon>Bacteria</taxon>
        <taxon>Pseudomonadati</taxon>
        <taxon>Pseudomonadota</taxon>
        <taxon>Alphaproteobacteria</taxon>
        <taxon>Rhodobacterales</taxon>
        <taxon>Paracoccaceae</taxon>
        <taxon>Pseudooceanicola</taxon>
    </lineage>
</organism>
<dbReference type="Gene3D" id="3.30.750.24">
    <property type="entry name" value="STAS domain"/>
    <property type="match status" value="1"/>
</dbReference>
<dbReference type="PROSITE" id="PS50801">
    <property type="entry name" value="STAS"/>
    <property type="match status" value="1"/>
</dbReference>
<keyword evidence="5" id="KW-1185">Reference proteome</keyword>
<feature type="domain" description="STAS" evidence="3">
    <location>
        <begin position="22"/>
        <end position="111"/>
    </location>
</feature>
<accession>A0A6L7G6R6</accession>
<dbReference type="PANTHER" id="PTHR33495">
    <property type="entry name" value="ANTI-SIGMA FACTOR ANTAGONIST TM_1081-RELATED-RELATED"/>
    <property type="match status" value="1"/>
</dbReference>
<dbReference type="InterPro" id="IPR002645">
    <property type="entry name" value="STAS_dom"/>
</dbReference>
<comment type="similarity">
    <text evidence="1 2">Belongs to the anti-sigma-factor antagonist family.</text>
</comment>
<gene>
    <name evidence="4" type="ORF">GR170_15305</name>
</gene>
<evidence type="ECO:0000259" key="3">
    <source>
        <dbReference type="PROSITE" id="PS50801"/>
    </source>
</evidence>
<dbReference type="Pfam" id="PF01740">
    <property type="entry name" value="STAS"/>
    <property type="match status" value="1"/>
</dbReference>
<evidence type="ECO:0000313" key="5">
    <source>
        <dbReference type="Proteomes" id="UP000477911"/>
    </source>
</evidence>
<dbReference type="Proteomes" id="UP000477911">
    <property type="component" value="Unassembled WGS sequence"/>
</dbReference>
<name>A0A6L7G6R6_9RHOB</name>
<dbReference type="GO" id="GO:0043856">
    <property type="term" value="F:anti-sigma factor antagonist activity"/>
    <property type="evidence" value="ECO:0007669"/>
    <property type="project" value="InterPro"/>
</dbReference>
<dbReference type="CDD" id="cd07043">
    <property type="entry name" value="STAS_anti-anti-sigma_factors"/>
    <property type="match status" value="1"/>
</dbReference>
<dbReference type="EMBL" id="WUMU01000017">
    <property type="protein sequence ID" value="MXN19208.1"/>
    <property type="molecule type" value="Genomic_DNA"/>
</dbReference>
<proteinExistence type="inferred from homology"/>
<sequence length="115" mass="12546">MIRMTEETNEGICVVSPGTERLTAANASMFKEEMLALVDDGKDRLVIDFSDVTFLDSSGLGALVGLLKRVGNRGDIVVCTLADNVQQMFRITRMNKVFASYADAASAVRALKERV</sequence>
<protein>
    <recommendedName>
        <fullName evidence="2">Anti-sigma factor antagonist</fullName>
    </recommendedName>
</protein>
<dbReference type="PANTHER" id="PTHR33495:SF2">
    <property type="entry name" value="ANTI-SIGMA FACTOR ANTAGONIST TM_1081-RELATED"/>
    <property type="match status" value="1"/>
</dbReference>